<name>A0A8S5QQL3_9CAUD</name>
<sequence>MLEITIPGTEFYDEEKEEFMTTAGRKIQMEHSLVSISKWESKWHRPFMKDGPKNMEELADYYRCMTLTKNVDPVIFYSISGETKDAIDAYINDKMTASWFSEKTKGRGSREIITSEVIYSWMVSLGIPFECEKWHINRLMVLIHMCSLDQNGGGKKMSRKDIYSQNRALNAARRQKLGTRG</sequence>
<accession>A0A8S5QQL3</accession>
<dbReference type="EMBL" id="BK015703">
    <property type="protein sequence ID" value="DAE20908.1"/>
    <property type="molecule type" value="Genomic_DNA"/>
</dbReference>
<organism evidence="1">
    <name type="scientific">Siphoviridae sp. ctgBD49</name>
    <dbReference type="NCBI Taxonomy" id="2826420"/>
    <lineage>
        <taxon>Viruses</taxon>
        <taxon>Duplodnaviria</taxon>
        <taxon>Heunggongvirae</taxon>
        <taxon>Uroviricota</taxon>
        <taxon>Caudoviricetes</taxon>
    </lineage>
</organism>
<protein>
    <submittedName>
        <fullName evidence="1">Uncharacterized protein</fullName>
    </submittedName>
</protein>
<reference evidence="1" key="1">
    <citation type="journal article" date="2021" name="Proc. Natl. Acad. Sci. U.S.A.">
        <title>A Catalog of Tens of Thousands of Viruses from Human Metagenomes Reveals Hidden Associations with Chronic Diseases.</title>
        <authorList>
            <person name="Tisza M.J."/>
            <person name="Buck C.B."/>
        </authorList>
    </citation>
    <scope>NUCLEOTIDE SEQUENCE</scope>
    <source>
        <strain evidence="1">CtgBD49</strain>
    </source>
</reference>
<evidence type="ECO:0000313" key="1">
    <source>
        <dbReference type="EMBL" id="DAE20908.1"/>
    </source>
</evidence>
<proteinExistence type="predicted"/>